<protein>
    <submittedName>
        <fullName evidence="1">Uncharacterized protein</fullName>
    </submittedName>
</protein>
<dbReference type="Proteomes" id="UP000248314">
    <property type="component" value="Unassembled WGS sequence"/>
</dbReference>
<sequence>MKSLKTTGMMAFIAIATIFVSSCQVDTNYYEDNYYQRYSWWDDSYNYPSSDLVLMAQTLRGHWDGQLVARGVDANGYAGVKSYYTDIEFDQYNSNAIYGRGRQRDFEGRNDRNPFTRSFSWHIDNRTRAIVITYDNNYTMTIAYSELSLNDNQFIGTMRGTNETDEFNFRRYTLAKKGLVDLSELTDTTTTK</sequence>
<keyword evidence="2" id="KW-1185">Reference proteome</keyword>
<comment type="caution">
    <text evidence="1">The sequence shown here is derived from an EMBL/GenBank/DDBJ whole genome shotgun (WGS) entry which is preliminary data.</text>
</comment>
<dbReference type="OrthoDB" id="1078253at2"/>
<evidence type="ECO:0000313" key="1">
    <source>
        <dbReference type="EMBL" id="PXX18931.1"/>
    </source>
</evidence>
<name>A0A318HTQ7_9BACT</name>
<dbReference type="RefSeq" id="WP_025817214.1">
    <property type="nucleotide sequence ID" value="NZ_BAIZ01000049.1"/>
</dbReference>
<reference evidence="1 2" key="1">
    <citation type="submission" date="2018-05" db="EMBL/GenBank/DDBJ databases">
        <title>Genomic Encyclopedia of Type Strains, Phase I: the one thousand microbial genomes (KMG-I) project.</title>
        <authorList>
            <person name="Kyrpides N."/>
        </authorList>
    </citation>
    <scope>NUCLEOTIDE SEQUENCE [LARGE SCALE GENOMIC DNA]</scope>
    <source>
        <strain evidence="1 2">DSM 15611</strain>
    </source>
</reference>
<proteinExistence type="predicted"/>
<dbReference type="EMBL" id="QJJX01000045">
    <property type="protein sequence ID" value="PXX18931.1"/>
    <property type="molecule type" value="Genomic_DNA"/>
</dbReference>
<gene>
    <name evidence="1" type="ORF">EJ73_02528</name>
</gene>
<dbReference type="AlphaFoldDB" id="A0A318HTQ7"/>
<organism evidence="1 2">
    <name type="scientific">Hoylesella shahii DSM 15611 = JCM 12083</name>
    <dbReference type="NCBI Taxonomy" id="1122991"/>
    <lineage>
        <taxon>Bacteria</taxon>
        <taxon>Pseudomonadati</taxon>
        <taxon>Bacteroidota</taxon>
        <taxon>Bacteroidia</taxon>
        <taxon>Bacteroidales</taxon>
        <taxon>Prevotellaceae</taxon>
        <taxon>Hoylesella</taxon>
    </lineage>
</organism>
<evidence type="ECO:0000313" key="2">
    <source>
        <dbReference type="Proteomes" id="UP000248314"/>
    </source>
</evidence>
<accession>A0A318HTQ7</accession>
<dbReference type="PROSITE" id="PS51257">
    <property type="entry name" value="PROKAR_LIPOPROTEIN"/>
    <property type="match status" value="1"/>
</dbReference>